<evidence type="ECO:0000256" key="1">
    <source>
        <dbReference type="SAM" id="MobiDB-lite"/>
    </source>
</evidence>
<dbReference type="Proteomes" id="UP000275078">
    <property type="component" value="Unassembled WGS sequence"/>
</dbReference>
<feature type="compositionally biased region" description="Pro residues" evidence="1">
    <location>
        <begin position="1"/>
        <end position="12"/>
    </location>
</feature>
<gene>
    <name evidence="2" type="ORF">BJ508DRAFT_327255</name>
</gene>
<evidence type="ECO:0000313" key="2">
    <source>
        <dbReference type="EMBL" id="RPA80542.1"/>
    </source>
</evidence>
<feature type="compositionally biased region" description="Polar residues" evidence="1">
    <location>
        <begin position="16"/>
        <end position="38"/>
    </location>
</feature>
<reference evidence="2 3" key="1">
    <citation type="journal article" date="2018" name="Nat. Ecol. Evol.">
        <title>Pezizomycetes genomes reveal the molecular basis of ectomycorrhizal truffle lifestyle.</title>
        <authorList>
            <person name="Murat C."/>
            <person name="Payen T."/>
            <person name="Noel B."/>
            <person name="Kuo A."/>
            <person name="Morin E."/>
            <person name="Chen J."/>
            <person name="Kohler A."/>
            <person name="Krizsan K."/>
            <person name="Balestrini R."/>
            <person name="Da Silva C."/>
            <person name="Montanini B."/>
            <person name="Hainaut M."/>
            <person name="Levati E."/>
            <person name="Barry K.W."/>
            <person name="Belfiori B."/>
            <person name="Cichocki N."/>
            <person name="Clum A."/>
            <person name="Dockter R.B."/>
            <person name="Fauchery L."/>
            <person name="Guy J."/>
            <person name="Iotti M."/>
            <person name="Le Tacon F."/>
            <person name="Lindquist E.A."/>
            <person name="Lipzen A."/>
            <person name="Malagnac F."/>
            <person name="Mello A."/>
            <person name="Molinier V."/>
            <person name="Miyauchi S."/>
            <person name="Poulain J."/>
            <person name="Riccioni C."/>
            <person name="Rubini A."/>
            <person name="Sitrit Y."/>
            <person name="Splivallo R."/>
            <person name="Traeger S."/>
            <person name="Wang M."/>
            <person name="Zifcakova L."/>
            <person name="Wipf D."/>
            <person name="Zambonelli A."/>
            <person name="Paolocci F."/>
            <person name="Nowrousian M."/>
            <person name="Ottonello S."/>
            <person name="Baldrian P."/>
            <person name="Spatafora J.W."/>
            <person name="Henrissat B."/>
            <person name="Nagy L.G."/>
            <person name="Aury J.M."/>
            <person name="Wincker P."/>
            <person name="Grigoriev I.V."/>
            <person name="Bonfante P."/>
            <person name="Martin F.M."/>
        </authorList>
    </citation>
    <scope>NUCLEOTIDE SEQUENCE [LARGE SCALE GENOMIC DNA]</scope>
    <source>
        <strain evidence="2 3">RN42</strain>
    </source>
</reference>
<organism evidence="2 3">
    <name type="scientific">Ascobolus immersus RN42</name>
    <dbReference type="NCBI Taxonomy" id="1160509"/>
    <lineage>
        <taxon>Eukaryota</taxon>
        <taxon>Fungi</taxon>
        <taxon>Dikarya</taxon>
        <taxon>Ascomycota</taxon>
        <taxon>Pezizomycotina</taxon>
        <taxon>Pezizomycetes</taxon>
        <taxon>Pezizales</taxon>
        <taxon>Ascobolaceae</taxon>
        <taxon>Ascobolus</taxon>
    </lineage>
</organism>
<dbReference type="AlphaFoldDB" id="A0A3N4I361"/>
<keyword evidence="3" id="KW-1185">Reference proteome</keyword>
<sequence>MATRAPYPPPRPLVGNTPTHTLTGNTAFSASGYGNNARQAPPISTPSRTSTSLPSSSESEPVLRTGGENLSPFASYSREYDTSTSSDIRAADTRLYPRTFNQFMALLAKSAPDFDCLNNSANSATRLSRSTTPVIPVKCSTLSPNQISTAPQ</sequence>
<evidence type="ECO:0000313" key="3">
    <source>
        <dbReference type="Proteomes" id="UP000275078"/>
    </source>
</evidence>
<accession>A0A3N4I361</accession>
<dbReference type="EMBL" id="ML119687">
    <property type="protein sequence ID" value="RPA80542.1"/>
    <property type="molecule type" value="Genomic_DNA"/>
</dbReference>
<name>A0A3N4I361_ASCIM</name>
<protein>
    <submittedName>
        <fullName evidence="2">Uncharacterized protein</fullName>
    </submittedName>
</protein>
<feature type="compositionally biased region" description="Low complexity" evidence="1">
    <location>
        <begin position="41"/>
        <end position="60"/>
    </location>
</feature>
<feature type="region of interest" description="Disordered" evidence="1">
    <location>
        <begin position="1"/>
        <end position="92"/>
    </location>
</feature>
<proteinExistence type="predicted"/>